<reference evidence="2 3" key="1">
    <citation type="submission" date="2024-11" db="EMBL/GenBank/DDBJ databases">
        <title>Chromosome-level genome assembly of the freshwater bivalve Anodonta woodiana.</title>
        <authorList>
            <person name="Chen X."/>
        </authorList>
    </citation>
    <scope>NUCLEOTIDE SEQUENCE [LARGE SCALE GENOMIC DNA]</scope>
    <source>
        <strain evidence="2">MN2024</strain>
        <tissue evidence="2">Gills</tissue>
    </source>
</reference>
<accession>A0ABD3WKK3</accession>
<sequence>MKDDIRNELEAELEKVRTELHNRDVNSTRIQLELERCKEEEKELPKDYLALRIPPSERNNQLECIKGHQMLLHQLLGEGLCDKNKDNARQTQITLADAVCMGGHPSIETQTANNHRLLVIMIVQKRWKHLSDQRKYTEKNKGGRLKQWFKGRSGSDTIHHTQYLN</sequence>
<evidence type="ECO:0000313" key="3">
    <source>
        <dbReference type="Proteomes" id="UP001634394"/>
    </source>
</evidence>
<comment type="caution">
    <text evidence="2">The sequence shown here is derived from an EMBL/GenBank/DDBJ whole genome shotgun (WGS) entry which is preliminary data.</text>
</comment>
<dbReference type="Proteomes" id="UP001634394">
    <property type="component" value="Unassembled WGS sequence"/>
</dbReference>
<dbReference type="EMBL" id="JBJQND010000006">
    <property type="protein sequence ID" value="KAL3874502.1"/>
    <property type="molecule type" value="Genomic_DNA"/>
</dbReference>
<proteinExistence type="predicted"/>
<evidence type="ECO:0000313" key="2">
    <source>
        <dbReference type="EMBL" id="KAL3874502.1"/>
    </source>
</evidence>
<dbReference type="AlphaFoldDB" id="A0ABD3WKK3"/>
<keyword evidence="3" id="KW-1185">Reference proteome</keyword>
<organism evidence="2 3">
    <name type="scientific">Sinanodonta woodiana</name>
    <name type="common">Chinese pond mussel</name>
    <name type="synonym">Anodonta woodiana</name>
    <dbReference type="NCBI Taxonomy" id="1069815"/>
    <lineage>
        <taxon>Eukaryota</taxon>
        <taxon>Metazoa</taxon>
        <taxon>Spiralia</taxon>
        <taxon>Lophotrochozoa</taxon>
        <taxon>Mollusca</taxon>
        <taxon>Bivalvia</taxon>
        <taxon>Autobranchia</taxon>
        <taxon>Heteroconchia</taxon>
        <taxon>Palaeoheterodonta</taxon>
        <taxon>Unionida</taxon>
        <taxon>Unionoidea</taxon>
        <taxon>Unionidae</taxon>
        <taxon>Unioninae</taxon>
        <taxon>Sinanodonta</taxon>
    </lineage>
</organism>
<feature type="region of interest" description="Disordered" evidence="1">
    <location>
        <begin position="134"/>
        <end position="165"/>
    </location>
</feature>
<feature type="compositionally biased region" description="Polar residues" evidence="1">
    <location>
        <begin position="154"/>
        <end position="165"/>
    </location>
</feature>
<name>A0ABD3WKK3_SINWO</name>
<gene>
    <name evidence="2" type="ORF">ACJMK2_037511</name>
</gene>
<evidence type="ECO:0000256" key="1">
    <source>
        <dbReference type="SAM" id="MobiDB-lite"/>
    </source>
</evidence>
<protein>
    <submittedName>
        <fullName evidence="2">Uncharacterized protein</fullName>
    </submittedName>
</protein>